<evidence type="ECO:0000313" key="6">
    <source>
        <dbReference type="EMBL" id="OLP97565.1"/>
    </source>
</evidence>
<feature type="compositionally biased region" description="Basic and acidic residues" evidence="4">
    <location>
        <begin position="162"/>
        <end position="178"/>
    </location>
</feature>
<dbReference type="PANTHER" id="PTHR23236:SF119">
    <property type="entry name" value="NUCLEAR RNA-BINDING PROTEIN SART-3"/>
    <property type="match status" value="1"/>
</dbReference>
<evidence type="ECO:0000313" key="7">
    <source>
        <dbReference type="Proteomes" id="UP000186817"/>
    </source>
</evidence>
<keyword evidence="1" id="KW-0677">Repeat</keyword>
<evidence type="ECO:0000256" key="2">
    <source>
        <dbReference type="ARBA" id="ARBA00022884"/>
    </source>
</evidence>
<dbReference type="InterPro" id="IPR012677">
    <property type="entry name" value="Nucleotide-bd_a/b_plait_sf"/>
</dbReference>
<dbReference type="GO" id="GO:0003723">
    <property type="term" value="F:RNA binding"/>
    <property type="evidence" value="ECO:0007669"/>
    <property type="project" value="UniProtKB-UniRule"/>
</dbReference>
<dbReference type="Proteomes" id="UP000186817">
    <property type="component" value="Unassembled WGS sequence"/>
</dbReference>
<protein>
    <submittedName>
        <fullName evidence="6">Nucleolin</fullName>
    </submittedName>
</protein>
<dbReference type="Gene3D" id="3.30.70.330">
    <property type="match status" value="2"/>
</dbReference>
<dbReference type="OMA" id="FKGCAID"/>
<dbReference type="SMART" id="SM00360">
    <property type="entry name" value="RRM"/>
    <property type="match status" value="2"/>
</dbReference>
<dbReference type="AlphaFoldDB" id="A0A1Q9DQX8"/>
<reference evidence="6 7" key="1">
    <citation type="submission" date="2016-02" db="EMBL/GenBank/DDBJ databases">
        <title>Genome analysis of coral dinoflagellate symbionts highlights evolutionary adaptations to a symbiotic lifestyle.</title>
        <authorList>
            <person name="Aranda M."/>
            <person name="Li Y."/>
            <person name="Liew Y.J."/>
            <person name="Baumgarten S."/>
            <person name="Simakov O."/>
            <person name="Wilson M."/>
            <person name="Piel J."/>
            <person name="Ashoor H."/>
            <person name="Bougouffa S."/>
            <person name="Bajic V.B."/>
            <person name="Ryu T."/>
            <person name="Ravasi T."/>
            <person name="Bayer T."/>
            <person name="Micklem G."/>
            <person name="Kim H."/>
            <person name="Bhak J."/>
            <person name="Lajeunesse T.C."/>
            <person name="Voolstra C.R."/>
        </authorList>
    </citation>
    <scope>NUCLEOTIDE SEQUENCE [LARGE SCALE GENOMIC DNA]</scope>
    <source>
        <strain evidence="6 7">CCMP2467</strain>
    </source>
</reference>
<dbReference type="OrthoDB" id="439808at2759"/>
<dbReference type="InterPro" id="IPR000504">
    <property type="entry name" value="RRM_dom"/>
</dbReference>
<feature type="domain" description="RRM" evidence="5">
    <location>
        <begin position="212"/>
        <end position="292"/>
    </location>
</feature>
<dbReference type="PANTHER" id="PTHR23236">
    <property type="entry name" value="EUKARYOTIC TRANSLATION INITIATION FACTOR 4B/4H"/>
    <property type="match status" value="1"/>
</dbReference>
<accession>A0A1Q9DQX8</accession>
<dbReference type="PROSITE" id="PS50102">
    <property type="entry name" value="RRM"/>
    <property type="match status" value="2"/>
</dbReference>
<gene>
    <name evidence="6" type="primary">ncl</name>
    <name evidence="6" type="ORF">AK812_SmicGene20058</name>
</gene>
<name>A0A1Q9DQX8_SYMMI</name>
<feature type="region of interest" description="Disordered" evidence="4">
    <location>
        <begin position="79"/>
        <end position="202"/>
    </location>
</feature>
<evidence type="ECO:0000256" key="4">
    <source>
        <dbReference type="SAM" id="MobiDB-lite"/>
    </source>
</evidence>
<keyword evidence="2 3" id="KW-0694">RNA-binding</keyword>
<proteinExistence type="predicted"/>
<dbReference type="InterPro" id="IPR035979">
    <property type="entry name" value="RBD_domain_sf"/>
</dbReference>
<evidence type="ECO:0000256" key="3">
    <source>
        <dbReference type="PROSITE-ProRule" id="PRU00176"/>
    </source>
</evidence>
<dbReference type="Pfam" id="PF00076">
    <property type="entry name" value="RRM_1"/>
    <property type="match status" value="2"/>
</dbReference>
<comment type="caution">
    <text evidence="6">The sequence shown here is derived from an EMBL/GenBank/DDBJ whole genome shotgun (WGS) entry which is preliminary data.</text>
</comment>
<evidence type="ECO:0000256" key="1">
    <source>
        <dbReference type="ARBA" id="ARBA00022737"/>
    </source>
</evidence>
<sequence>MYRRDLKQARKNKLPSALNDEFSREKFFNISDTELLRHNTRALSSCGADFFFCFTSSAVCNASSRRHIMAKYQQHETSRLLESGAMEKPVKKKKKQARKPAEEGHARQGTSKFGRREDPAEAKASPGPSDAEVPAKTGKAQKRKGLQSQPDLPASKKAKKQSLKEGHVDAKDSAEASKTKASLIQKKKKRTGGGGDSGAASQKQEAAAGVNLTVFVDGVPYDWSVEKLSDFFRQRCGEVAEVRAPTWQDSGRLRGYAHVVLGSGESKDKALALNGSKVGKQGRYLKIEPAKQPGEGKSASAGTEDLEGKRRLFVKNLPYSATEDDIAKLFVKCGKVVEIRIPHQAGRSKGFAYVEFAKAKGLQAAMLLDPAPSLQGRKLWLDADSGSGPKAGFHHRAEAFQSKFGPAKPSGKTKQGPAMDRQKGASKKLSLF</sequence>
<feature type="region of interest" description="Disordered" evidence="4">
    <location>
        <begin position="391"/>
        <end position="432"/>
    </location>
</feature>
<organism evidence="6 7">
    <name type="scientific">Symbiodinium microadriaticum</name>
    <name type="common">Dinoflagellate</name>
    <name type="synonym">Zooxanthella microadriatica</name>
    <dbReference type="NCBI Taxonomy" id="2951"/>
    <lineage>
        <taxon>Eukaryota</taxon>
        <taxon>Sar</taxon>
        <taxon>Alveolata</taxon>
        <taxon>Dinophyceae</taxon>
        <taxon>Suessiales</taxon>
        <taxon>Symbiodiniaceae</taxon>
        <taxon>Symbiodinium</taxon>
    </lineage>
</organism>
<feature type="domain" description="RRM" evidence="5">
    <location>
        <begin position="310"/>
        <end position="386"/>
    </location>
</feature>
<dbReference type="SUPFAM" id="SSF54928">
    <property type="entry name" value="RNA-binding domain, RBD"/>
    <property type="match status" value="2"/>
</dbReference>
<dbReference type="EMBL" id="LSRX01000428">
    <property type="protein sequence ID" value="OLP97565.1"/>
    <property type="molecule type" value="Genomic_DNA"/>
</dbReference>
<keyword evidence="7" id="KW-1185">Reference proteome</keyword>
<evidence type="ECO:0000259" key="5">
    <source>
        <dbReference type="PROSITE" id="PS50102"/>
    </source>
</evidence>